<dbReference type="GeneID" id="6506056"/>
<dbReference type="OrthoDB" id="6412801at2759"/>
<dbReference type="STRING" id="7217.B3MVG3"/>
<evidence type="ECO:0008006" key="4">
    <source>
        <dbReference type="Google" id="ProtNLM"/>
    </source>
</evidence>
<dbReference type="SMART" id="SM00700">
    <property type="entry name" value="JHBP"/>
    <property type="match status" value="1"/>
</dbReference>
<dbReference type="InterPro" id="IPR038602">
    <property type="entry name" value="Mite_allergen_7_sf"/>
</dbReference>
<dbReference type="InterPro" id="IPR020234">
    <property type="entry name" value="Mite_allergen_group-7"/>
</dbReference>
<dbReference type="OMA" id="VPDMKHS"/>
<dbReference type="KEGG" id="dan:6506056"/>
<dbReference type="SUPFAM" id="SSF55394">
    <property type="entry name" value="Bactericidal permeability-increasing protein, BPI"/>
    <property type="match status" value="2"/>
</dbReference>
<dbReference type="FunCoup" id="B3MVG3">
    <property type="interactions" value="1"/>
</dbReference>
<gene>
    <name evidence="2" type="primary">Dana\GF23414</name>
    <name evidence="2" type="synonym">dana_GLEANR_815</name>
    <name evidence="2" type="ORF">GF23414</name>
</gene>
<dbReference type="GO" id="GO:0008289">
    <property type="term" value="F:lipid binding"/>
    <property type="evidence" value="ECO:0007669"/>
    <property type="project" value="InterPro"/>
</dbReference>
<evidence type="ECO:0000313" key="3">
    <source>
        <dbReference type="Proteomes" id="UP000007801"/>
    </source>
</evidence>
<dbReference type="InterPro" id="IPR038606">
    <property type="entry name" value="To_sf"/>
</dbReference>
<dbReference type="Gene3D" id="3.15.10.50">
    <property type="match status" value="1"/>
</dbReference>
<name>B3MVG3_DROAN</name>
<dbReference type="eggNOG" id="ENOG502QVU1">
    <property type="taxonomic scope" value="Eukaryota"/>
</dbReference>
<proteinExistence type="predicted"/>
<accession>B3MVG3</accession>
<dbReference type="InterPro" id="IPR010562">
    <property type="entry name" value="Haemolymph_juvenile_hormone-bd"/>
</dbReference>
<dbReference type="PANTHER" id="PTHR11008">
    <property type="entry name" value="PROTEIN TAKEOUT-LIKE PROTEIN"/>
    <property type="match status" value="1"/>
</dbReference>
<sequence length="449" mass="50122">MMKPLIIIAWLMATSCYLVSSQESEAAEQEVEKSNDEHNIEVSQNRLAAEVEALLDHFKQEDPRGLPGAAIADPIEVPDAKKNLGMATLDMKHVKAYGSSQFRIDKLSADFKEMKINGGLQLDQMTVKGDYQLSSFFSKANGPFTVILKNVYGEATALLAVDREGHLATDRIKIDITFSDMTMDFQNLGFLGSVFQGVVNSAPNLVFDAMKPFMLQEADKQLRSEMDKFIQQSMGDRKLPNSITPLDSAIATARKMVREKGYDPYKLQDMNRTMGVFSVQLSNTWISGLSSFYRVGNITVGMANKTVSLNLHLGTQQLTGAGQWEVGLGMMTRVGHVHFTVQHIRALVGVSQSLDTTKRPQITDLQFDMGNIQVRCDGAGTLDYIMEFVVNVLPNLLRYQIMDAIENPVKQRIQEQFNNIDVEQAIKTMAQNYKADGKNFDFDFKTLGI</sequence>
<organism evidence="2 3">
    <name type="scientific">Drosophila ananassae</name>
    <name type="common">Fruit fly</name>
    <dbReference type="NCBI Taxonomy" id="7217"/>
    <lineage>
        <taxon>Eukaryota</taxon>
        <taxon>Metazoa</taxon>
        <taxon>Ecdysozoa</taxon>
        <taxon>Arthropoda</taxon>
        <taxon>Hexapoda</taxon>
        <taxon>Insecta</taxon>
        <taxon>Pterygota</taxon>
        <taxon>Neoptera</taxon>
        <taxon>Endopterygota</taxon>
        <taxon>Diptera</taxon>
        <taxon>Brachycera</taxon>
        <taxon>Muscomorpha</taxon>
        <taxon>Ephydroidea</taxon>
        <taxon>Drosophilidae</taxon>
        <taxon>Drosophila</taxon>
        <taxon>Sophophora</taxon>
    </lineage>
</organism>
<dbReference type="PANTHER" id="PTHR11008:SF13">
    <property type="entry name" value="FI04421P"/>
    <property type="match status" value="1"/>
</dbReference>
<keyword evidence="3" id="KW-1185">Reference proteome</keyword>
<dbReference type="AlphaFoldDB" id="B3MVG3"/>
<evidence type="ECO:0000313" key="2">
    <source>
        <dbReference type="EMBL" id="EDV33228.1"/>
    </source>
</evidence>
<dbReference type="PROSITE" id="PS51257">
    <property type="entry name" value="PROKAR_LIPOPROTEIN"/>
    <property type="match status" value="1"/>
</dbReference>
<keyword evidence="1" id="KW-0732">Signal</keyword>
<feature type="signal peptide" evidence="1">
    <location>
        <begin position="1"/>
        <end position="21"/>
    </location>
</feature>
<feature type="chain" id="PRO_5002791241" description="Lipid-binding serum glycoprotein N-terminal domain-containing protein" evidence="1">
    <location>
        <begin position="22"/>
        <end position="449"/>
    </location>
</feature>
<dbReference type="Pfam" id="PF16984">
    <property type="entry name" value="Grp7_allergen"/>
    <property type="match status" value="1"/>
</dbReference>
<dbReference type="Pfam" id="PF06585">
    <property type="entry name" value="JHBP"/>
    <property type="match status" value="1"/>
</dbReference>
<dbReference type="Proteomes" id="UP000007801">
    <property type="component" value="Unassembled WGS sequence"/>
</dbReference>
<dbReference type="Gene3D" id="3.15.10.30">
    <property type="entry name" value="Haemolymph juvenile hormone binding protein"/>
    <property type="match status" value="1"/>
</dbReference>
<dbReference type="PhylomeDB" id="B3MVG3"/>
<dbReference type="EMBL" id="CH902624">
    <property type="protein sequence ID" value="EDV33228.1"/>
    <property type="molecule type" value="Genomic_DNA"/>
</dbReference>
<dbReference type="InParanoid" id="B3MVG3"/>
<dbReference type="HOGENOM" id="CLU_037461_0_0_1"/>
<reference evidence="2 3" key="1">
    <citation type="journal article" date="2007" name="Nature">
        <title>Evolution of genes and genomes on the Drosophila phylogeny.</title>
        <authorList>
            <consortium name="Drosophila 12 Genomes Consortium"/>
            <person name="Clark A.G."/>
            <person name="Eisen M.B."/>
            <person name="Smith D.R."/>
            <person name="Bergman C.M."/>
            <person name="Oliver B."/>
            <person name="Markow T.A."/>
            <person name="Kaufman T.C."/>
            <person name="Kellis M."/>
            <person name="Gelbart W."/>
            <person name="Iyer V.N."/>
            <person name="Pollard D.A."/>
            <person name="Sackton T.B."/>
            <person name="Larracuente A.M."/>
            <person name="Singh N.D."/>
            <person name="Abad J.P."/>
            <person name="Abt D.N."/>
            <person name="Adryan B."/>
            <person name="Aguade M."/>
            <person name="Akashi H."/>
            <person name="Anderson W.W."/>
            <person name="Aquadro C.F."/>
            <person name="Ardell D.H."/>
            <person name="Arguello R."/>
            <person name="Artieri C.G."/>
            <person name="Barbash D.A."/>
            <person name="Barker D."/>
            <person name="Barsanti P."/>
            <person name="Batterham P."/>
            <person name="Batzoglou S."/>
            <person name="Begun D."/>
            <person name="Bhutkar A."/>
            <person name="Blanco E."/>
            <person name="Bosak S.A."/>
            <person name="Bradley R.K."/>
            <person name="Brand A.D."/>
            <person name="Brent M.R."/>
            <person name="Brooks A.N."/>
            <person name="Brown R.H."/>
            <person name="Butlin R.K."/>
            <person name="Caggese C."/>
            <person name="Calvi B.R."/>
            <person name="Bernardo de Carvalho A."/>
            <person name="Caspi A."/>
            <person name="Castrezana S."/>
            <person name="Celniker S.E."/>
            <person name="Chang J.L."/>
            <person name="Chapple C."/>
            <person name="Chatterji S."/>
            <person name="Chinwalla A."/>
            <person name="Civetta A."/>
            <person name="Clifton S.W."/>
            <person name="Comeron J.M."/>
            <person name="Costello J.C."/>
            <person name="Coyne J.A."/>
            <person name="Daub J."/>
            <person name="David R.G."/>
            <person name="Delcher A.L."/>
            <person name="Delehaunty K."/>
            <person name="Do C.B."/>
            <person name="Ebling H."/>
            <person name="Edwards K."/>
            <person name="Eickbush T."/>
            <person name="Evans J.D."/>
            <person name="Filipski A."/>
            <person name="Findeiss S."/>
            <person name="Freyhult E."/>
            <person name="Fulton L."/>
            <person name="Fulton R."/>
            <person name="Garcia A.C."/>
            <person name="Gardiner A."/>
            <person name="Garfield D.A."/>
            <person name="Garvin B.E."/>
            <person name="Gibson G."/>
            <person name="Gilbert D."/>
            <person name="Gnerre S."/>
            <person name="Godfrey J."/>
            <person name="Good R."/>
            <person name="Gotea V."/>
            <person name="Gravely B."/>
            <person name="Greenberg A.J."/>
            <person name="Griffiths-Jones S."/>
            <person name="Gross S."/>
            <person name="Guigo R."/>
            <person name="Gustafson E.A."/>
            <person name="Haerty W."/>
            <person name="Hahn M.W."/>
            <person name="Halligan D.L."/>
            <person name="Halpern A.L."/>
            <person name="Halter G.M."/>
            <person name="Han M.V."/>
            <person name="Heger A."/>
            <person name="Hillier L."/>
            <person name="Hinrichs A.S."/>
            <person name="Holmes I."/>
            <person name="Hoskins R.A."/>
            <person name="Hubisz M.J."/>
            <person name="Hultmark D."/>
            <person name="Huntley M.A."/>
            <person name="Jaffe D.B."/>
            <person name="Jagadeeshan S."/>
            <person name="Jeck W.R."/>
            <person name="Johnson J."/>
            <person name="Jones C.D."/>
            <person name="Jordan W.C."/>
            <person name="Karpen G.H."/>
            <person name="Kataoka E."/>
            <person name="Keightley P.D."/>
            <person name="Kheradpour P."/>
            <person name="Kirkness E.F."/>
            <person name="Koerich L.B."/>
            <person name="Kristiansen K."/>
            <person name="Kudrna D."/>
            <person name="Kulathinal R.J."/>
            <person name="Kumar S."/>
            <person name="Kwok R."/>
            <person name="Lander E."/>
            <person name="Langley C.H."/>
            <person name="Lapoint R."/>
            <person name="Lazzaro B.P."/>
            <person name="Lee S.J."/>
            <person name="Levesque L."/>
            <person name="Li R."/>
            <person name="Lin C.F."/>
            <person name="Lin M.F."/>
            <person name="Lindblad-Toh K."/>
            <person name="Llopart A."/>
            <person name="Long M."/>
            <person name="Low L."/>
            <person name="Lozovsky E."/>
            <person name="Lu J."/>
            <person name="Luo M."/>
            <person name="Machado C.A."/>
            <person name="Makalowski W."/>
            <person name="Marzo M."/>
            <person name="Matsuda M."/>
            <person name="Matzkin L."/>
            <person name="McAllister B."/>
            <person name="McBride C.S."/>
            <person name="McKernan B."/>
            <person name="McKernan K."/>
            <person name="Mendez-Lago M."/>
            <person name="Minx P."/>
            <person name="Mollenhauer M.U."/>
            <person name="Montooth K."/>
            <person name="Mount S.M."/>
            <person name="Mu X."/>
            <person name="Myers E."/>
            <person name="Negre B."/>
            <person name="Newfeld S."/>
            <person name="Nielsen R."/>
            <person name="Noor M.A."/>
            <person name="O'Grady P."/>
            <person name="Pachter L."/>
            <person name="Papaceit M."/>
            <person name="Parisi M.J."/>
            <person name="Parisi M."/>
            <person name="Parts L."/>
            <person name="Pedersen J.S."/>
            <person name="Pesole G."/>
            <person name="Phillippy A.M."/>
            <person name="Ponting C.P."/>
            <person name="Pop M."/>
            <person name="Porcelli D."/>
            <person name="Powell J.R."/>
            <person name="Prohaska S."/>
            <person name="Pruitt K."/>
            <person name="Puig M."/>
            <person name="Quesneville H."/>
            <person name="Ram K.R."/>
            <person name="Rand D."/>
            <person name="Rasmussen M.D."/>
            <person name="Reed L.K."/>
            <person name="Reenan R."/>
            <person name="Reily A."/>
            <person name="Remington K.A."/>
            <person name="Rieger T.T."/>
            <person name="Ritchie M.G."/>
            <person name="Robin C."/>
            <person name="Rogers Y.H."/>
            <person name="Rohde C."/>
            <person name="Rozas J."/>
            <person name="Rubenfield M.J."/>
            <person name="Ruiz A."/>
            <person name="Russo S."/>
            <person name="Salzberg S.L."/>
            <person name="Sanchez-Gracia A."/>
            <person name="Saranga D.J."/>
            <person name="Sato H."/>
            <person name="Schaeffer S.W."/>
            <person name="Schatz M.C."/>
            <person name="Schlenke T."/>
            <person name="Schwartz R."/>
            <person name="Segarra C."/>
            <person name="Singh R.S."/>
            <person name="Sirot L."/>
            <person name="Sirota M."/>
            <person name="Sisneros N.B."/>
            <person name="Smith C.D."/>
            <person name="Smith T.F."/>
            <person name="Spieth J."/>
            <person name="Stage D.E."/>
            <person name="Stark A."/>
            <person name="Stephan W."/>
            <person name="Strausberg R.L."/>
            <person name="Strempel S."/>
            <person name="Sturgill D."/>
            <person name="Sutton G."/>
            <person name="Sutton G.G."/>
            <person name="Tao W."/>
            <person name="Teichmann S."/>
            <person name="Tobari Y.N."/>
            <person name="Tomimura Y."/>
            <person name="Tsolas J.M."/>
            <person name="Valente V.L."/>
            <person name="Venter E."/>
            <person name="Venter J.C."/>
            <person name="Vicario S."/>
            <person name="Vieira F.G."/>
            <person name="Vilella A.J."/>
            <person name="Villasante A."/>
            <person name="Walenz B."/>
            <person name="Wang J."/>
            <person name="Wasserman M."/>
            <person name="Watts T."/>
            <person name="Wilson D."/>
            <person name="Wilson R.K."/>
            <person name="Wing R.A."/>
            <person name="Wolfner M.F."/>
            <person name="Wong A."/>
            <person name="Wong G.K."/>
            <person name="Wu C.I."/>
            <person name="Wu G."/>
            <person name="Yamamoto D."/>
            <person name="Yang H.P."/>
            <person name="Yang S.P."/>
            <person name="Yorke J.A."/>
            <person name="Yoshida K."/>
            <person name="Zdobnov E."/>
            <person name="Zhang P."/>
            <person name="Zhang Y."/>
            <person name="Zimin A.V."/>
            <person name="Baldwin J."/>
            <person name="Abdouelleil A."/>
            <person name="Abdulkadir J."/>
            <person name="Abebe A."/>
            <person name="Abera B."/>
            <person name="Abreu J."/>
            <person name="Acer S.C."/>
            <person name="Aftuck L."/>
            <person name="Alexander A."/>
            <person name="An P."/>
            <person name="Anderson E."/>
            <person name="Anderson S."/>
            <person name="Arachi H."/>
            <person name="Azer M."/>
            <person name="Bachantsang P."/>
            <person name="Barry A."/>
            <person name="Bayul T."/>
            <person name="Berlin A."/>
            <person name="Bessette D."/>
            <person name="Bloom T."/>
            <person name="Blye J."/>
            <person name="Boguslavskiy L."/>
            <person name="Bonnet C."/>
            <person name="Boukhgalter B."/>
            <person name="Bourzgui I."/>
            <person name="Brown A."/>
            <person name="Cahill P."/>
            <person name="Channer S."/>
            <person name="Cheshatsang Y."/>
            <person name="Chuda L."/>
            <person name="Citroen M."/>
            <person name="Collymore A."/>
            <person name="Cooke P."/>
            <person name="Costello M."/>
            <person name="D'Aco K."/>
            <person name="Daza R."/>
            <person name="De Haan G."/>
            <person name="DeGray S."/>
            <person name="DeMaso C."/>
            <person name="Dhargay N."/>
            <person name="Dooley K."/>
            <person name="Dooley E."/>
            <person name="Doricent M."/>
            <person name="Dorje P."/>
            <person name="Dorjee K."/>
            <person name="Dupes A."/>
            <person name="Elong R."/>
            <person name="Falk J."/>
            <person name="Farina A."/>
            <person name="Faro S."/>
            <person name="Ferguson D."/>
            <person name="Fisher S."/>
            <person name="Foley C.D."/>
            <person name="Franke A."/>
            <person name="Friedrich D."/>
            <person name="Gadbois L."/>
            <person name="Gearin G."/>
            <person name="Gearin C.R."/>
            <person name="Giannoukos G."/>
            <person name="Goode T."/>
            <person name="Graham J."/>
            <person name="Grandbois E."/>
            <person name="Grewal S."/>
            <person name="Gyaltsen K."/>
            <person name="Hafez N."/>
            <person name="Hagos B."/>
            <person name="Hall J."/>
            <person name="Henson C."/>
            <person name="Hollinger A."/>
            <person name="Honan T."/>
            <person name="Huard M.D."/>
            <person name="Hughes L."/>
            <person name="Hurhula B."/>
            <person name="Husby M.E."/>
            <person name="Kamat A."/>
            <person name="Kanga B."/>
            <person name="Kashin S."/>
            <person name="Khazanovich D."/>
            <person name="Kisner P."/>
            <person name="Lance K."/>
            <person name="Lara M."/>
            <person name="Lee W."/>
            <person name="Lennon N."/>
            <person name="Letendre F."/>
            <person name="LeVine R."/>
            <person name="Lipovsky A."/>
            <person name="Liu X."/>
            <person name="Liu J."/>
            <person name="Liu S."/>
            <person name="Lokyitsang T."/>
            <person name="Lokyitsang Y."/>
            <person name="Lubonja R."/>
            <person name="Lui A."/>
            <person name="MacDonald P."/>
            <person name="Magnisalis V."/>
            <person name="Maru K."/>
            <person name="Matthews C."/>
            <person name="McCusker W."/>
            <person name="McDonough S."/>
            <person name="Mehta T."/>
            <person name="Meldrim J."/>
            <person name="Meneus L."/>
            <person name="Mihai O."/>
            <person name="Mihalev A."/>
            <person name="Mihova T."/>
            <person name="Mittelman R."/>
            <person name="Mlenga V."/>
            <person name="Montmayeur A."/>
            <person name="Mulrain L."/>
            <person name="Navidi A."/>
            <person name="Naylor J."/>
            <person name="Negash T."/>
            <person name="Nguyen T."/>
            <person name="Nguyen N."/>
            <person name="Nicol R."/>
            <person name="Norbu C."/>
            <person name="Norbu N."/>
            <person name="Novod N."/>
            <person name="O'Neill B."/>
            <person name="Osman S."/>
            <person name="Markiewicz E."/>
            <person name="Oyono O.L."/>
            <person name="Patti C."/>
            <person name="Phunkhang P."/>
            <person name="Pierre F."/>
            <person name="Priest M."/>
            <person name="Raghuraman S."/>
            <person name="Rege F."/>
            <person name="Reyes R."/>
            <person name="Rise C."/>
            <person name="Rogov P."/>
            <person name="Ross K."/>
            <person name="Ryan E."/>
            <person name="Settipalli S."/>
            <person name="Shea T."/>
            <person name="Sherpa N."/>
            <person name="Shi L."/>
            <person name="Shih D."/>
            <person name="Sparrow T."/>
            <person name="Spaulding J."/>
            <person name="Stalker J."/>
            <person name="Stange-Thomann N."/>
            <person name="Stavropoulos S."/>
            <person name="Stone C."/>
            <person name="Strader C."/>
            <person name="Tesfaye S."/>
            <person name="Thomson T."/>
            <person name="Thoulutsang Y."/>
            <person name="Thoulutsang D."/>
            <person name="Topham K."/>
            <person name="Topping I."/>
            <person name="Tsamla T."/>
            <person name="Vassiliev H."/>
            <person name="Vo A."/>
            <person name="Wangchuk T."/>
            <person name="Wangdi T."/>
            <person name="Weiand M."/>
            <person name="Wilkinson J."/>
            <person name="Wilson A."/>
            <person name="Yadav S."/>
            <person name="Young G."/>
            <person name="Yu Q."/>
            <person name="Zembek L."/>
            <person name="Zhong D."/>
            <person name="Zimmer A."/>
            <person name="Zwirko Z."/>
            <person name="Jaffe D.B."/>
            <person name="Alvarez P."/>
            <person name="Brockman W."/>
            <person name="Butler J."/>
            <person name="Chin C."/>
            <person name="Gnerre S."/>
            <person name="Grabherr M."/>
            <person name="Kleber M."/>
            <person name="Mauceli E."/>
            <person name="MacCallum I."/>
        </authorList>
    </citation>
    <scope>NUCLEOTIDE SEQUENCE [LARGE SCALE GENOMIC DNA]</scope>
    <source>
        <strain evidence="3">Tucson 14024-0371.13</strain>
    </source>
</reference>
<dbReference type="InterPro" id="IPR017943">
    <property type="entry name" value="Bactericidal_perm-incr_a/b_dom"/>
</dbReference>
<dbReference type="SMR" id="B3MVG3"/>
<protein>
    <recommendedName>
        <fullName evidence="4">Lipid-binding serum glycoprotein N-terminal domain-containing protein</fullName>
    </recommendedName>
</protein>
<evidence type="ECO:0000256" key="1">
    <source>
        <dbReference type="SAM" id="SignalP"/>
    </source>
</evidence>